<reference evidence="1 2" key="1">
    <citation type="journal article" date="2007" name="DNA Res.">
        <title>Complete genomic structure of the bloom-forming toxic cyanobacterium Microcystis aeruginosa NIES-843.</title>
        <authorList>
            <person name="Kaneko T."/>
            <person name="Nakajima N."/>
            <person name="Okamoto S."/>
            <person name="Suzuki I."/>
            <person name="Tanabe Y."/>
            <person name="Tamaoki M."/>
            <person name="Nakamura Y."/>
            <person name="Kasai F."/>
            <person name="Watanabe A."/>
            <person name="Kawashima K."/>
            <person name="Kishida Y."/>
            <person name="Ono A."/>
            <person name="Shimizu Y."/>
            <person name="Takahashi C."/>
            <person name="Minami C."/>
            <person name="Fujishiro T."/>
            <person name="Kohara M."/>
            <person name="Katoh M."/>
            <person name="Nakazaki N."/>
            <person name="Nakayama S."/>
            <person name="Yamada M."/>
            <person name="Tabata S."/>
            <person name="Watanabe M.M."/>
        </authorList>
    </citation>
    <scope>NUCLEOTIDE SEQUENCE [LARGE SCALE GENOMIC DNA]</scope>
    <source>
        <strain evidence="2">NIES-843 / IAM M-247</strain>
    </source>
</reference>
<protein>
    <submittedName>
        <fullName evidence="1">Uncharacterized protein</fullName>
    </submittedName>
</protein>
<dbReference type="EnsemblBacteria" id="BAG01519">
    <property type="protein sequence ID" value="BAG01519"/>
    <property type="gene ID" value="MAE_16970"/>
</dbReference>
<dbReference type="Proteomes" id="UP000001510">
    <property type="component" value="Chromosome"/>
</dbReference>
<sequence length="51" mass="5525">MQVVAVQSIAGISPNTLLLDFPRINILAMAKSLIEPELKPYNTNGLLDTNS</sequence>
<dbReference type="AlphaFoldDB" id="B0JVI5"/>
<gene>
    <name evidence="1" type="ordered locus">MAE_16970</name>
</gene>
<dbReference type="EMBL" id="AP009552">
    <property type="protein sequence ID" value="BAG01519.1"/>
    <property type="molecule type" value="Genomic_DNA"/>
</dbReference>
<dbReference type="KEGG" id="mar:MAE_16970"/>
<dbReference type="HOGENOM" id="CLU_3100861_0_0_3"/>
<dbReference type="BioCyc" id="MAER449447:MAE_RS07450-MONOMER"/>
<dbReference type="STRING" id="449447.MAE_16970"/>
<accession>B0JVI5</accession>
<organism evidence="1 2">
    <name type="scientific">Microcystis aeruginosa (strain NIES-843 / IAM M-2473)</name>
    <dbReference type="NCBI Taxonomy" id="449447"/>
    <lineage>
        <taxon>Bacteria</taxon>
        <taxon>Bacillati</taxon>
        <taxon>Cyanobacteriota</taxon>
        <taxon>Cyanophyceae</taxon>
        <taxon>Oscillatoriophycideae</taxon>
        <taxon>Chroococcales</taxon>
        <taxon>Microcystaceae</taxon>
        <taxon>Microcystis</taxon>
    </lineage>
</organism>
<evidence type="ECO:0000313" key="1">
    <source>
        <dbReference type="EMBL" id="BAG01519.1"/>
    </source>
</evidence>
<evidence type="ECO:0000313" key="2">
    <source>
        <dbReference type="Proteomes" id="UP000001510"/>
    </source>
</evidence>
<dbReference type="PaxDb" id="449447-MAE_16970"/>
<proteinExistence type="predicted"/>
<keyword evidence="2" id="KW-1185">Reference proteome</keyword>
<name>B0JVI5_MICAN</name>